<accession>A0A4Q7E558</accession>
<dbReference type="Proteomes" id="UP000292459">
    <property type="component" value="Unassembled WGS sequence"/>
</dbReference>
<evidence type="ECO:0000313" key="1">
    <source>
        <dbReference type="EMBL" id="RZM78010.1"/>
    </source>
</evidence>
<protein>
    <submittedName>
        <fullName evidence="1">Uncharacterized protein</fullName>
    </submittedName>
</protein>
<dbReference type="EMBL" id="QVFV01000003">
    <property type="protein sequence ID" value="RZM78010.1"/>
    <property type="molecule type" value="Genomic_DNA"/>
</dbReference>
<organism evidence="1 2">
    <name type="scientific">Leptolyngbya iicbica LK</name>
    <dbReference type="NCBI Taxonomy" id="2294035"/>
    <lineage>
        <taxon>Bacteria</taxon>
        <taxon>Bacillati</taxon>
        <taxon>Cyanobacteriota</taxon>
        <taxon>Cyanophyceae</taxon>
        <taxon>Leptolyngbyales</taxon>
        <taxon>Leptolyngbyaceae</taxon>
        <taxon>Leptolyngbya group</taxon>
        <taxon>Leptolyngbya</taxon>
        <taxon>Leptolyngbya iicbica</taxon>
    </lineage>
</organism>
<dbReference type="RefSeq" id="WP_130199472.1">
    <property type="nucleotide sequence ID" value="NZ_QVFV01000003.1"/>
</dbReference>
<reference evidence="1 2" key="1">
    <citation type="submission" date="2018-11" db="EMBL/GenBank/DDBJ databases">
        <title>Whole genome sequencing of an environmental sample.</title>
        <authorList>
            <person name="Sarangi A.N."/>
            <person name="Singh D."/>
            <person name="Tripathy S."/>
        </authorList>
    </citation>
    <scope>NUCLEOTIDE SEQUENCE [LARGE SCALE GENOMIC DNA]</scope>
    <source>
        <strain evidence="1 2">Lakshadweep</strain>
    </source>
</reference>
<keyword evidence="2" id="KW-1185">Reference proteome</keyword>
<dbReference type="OrthoDB" id="9924978at2"/>
<sequence>MNYNRAPIQLDSTDPQAVTDLVMSLMQSDAQAYTVLNEDQEDITHEIRKLVSFQARMRRGR</sequence>
<gene>
    <name evidence="1" type="ORF">DYY88_15815</name>
</gene>
<name>A0A4Q7E558_9CYAN</name>
<comment type="caution">
    <text evidence="1">The sequence shown here is derived from an EMBL/GenBank/DDBJ whole genome shotgun (WGS) entry which is preliminary data.</text>
</comment>
<dbReference type="AlphaFoldDB" id="A0A4Q7E558"/>
<evidence type="ECO:0000313" key="2">
    <source>
        <dbReference type="Proteomes" id="UP000292459"/>
    </source>
</evidence>
<proteinExistence type="predicted"/>